<gene>
    <name evidence="5" type="ordered locus">Snas_0254</name>
</gene>
<dbReference type="eggNOG" id="COG1846">
    <property type="taxonomic scope" value="Bacteria"/>
</dbReference>
<dbReference type="RefSeq" id="WP_013015543.1">
    <property type="nucleotide sequence ID" value="NC_013947.1"/>
</dbReference>
<proteinExistence type="predicted"/>
<dbReference type="PROSITE" id="PS01117">
    <property type="entry name" value="HTH_MARR_1"/>
    <property type="match status" value="1"/>
</dbReference>
<organism evidence="5 6">
    <name type="scientific">Stackebrandtia nassauensis (strain DSM 44728 / CIP 108903 / NRRL B-16338 / NBRC 102104 / LLR-40K-21)</name>
    <dbReference type="NCBI Taxonomy" id="446470"/>
    <lineage>
        <taxon>Bacteria</taxon>
        <taxon>Bacillati</taxon>
        <taxon>Actinomycetota</taxon>
        <taxon>Actinomycetes</taxon>
        <taxon>Glycomycetales</taxon>
        <taxon>Glycomycetaceae</taxon>
        <taxon>Stackebrandtia</taxon>
    </lineage>
</organism>
<evidence type="ECO:0000313" key="5">
    <source>
        <dbReference type="EMBL" id="ADD39972.1"/>
    </source>
</evidence>
<reference evidence="5 6" key="1">
    <citation type="journal article" date="2009" name="Stand. Genomic Sci.">
        <title>Complete genome sequence of Stackebrandtia nassauensis type strain (LLR-40K-21).</title>
        <authorList>
            <person name="Munk C."/>
            <person name="Lapidus A."/>
            <person name="Copeland A."/>
            <person name="Jando M."/>
            <person name="Mayilraj S."/>
            <person name="Glavina Del Rio T."/>
            <person name="Nolan M."/>
            <person name="Chen F."/>
            <person name="Lucas S."/>
            <person name="Tice H."/>
            <person name="Cheng J.F."/>
            <person name="Han C."/>
            <person name="Detter J.C."/>
            <person name="Bruce D."/>
            <person name="Goodwin L."/>
            <person name="Chain P."/>
            <person name="Pitluck S."/>
            <person name="Goker M."/>
            <person name="Ovchinikova G."/>
            <person name="Pati A."/>
            <person name="Ivanova N."/>
            <person name="Mavromatis K."/>
            <person name="Chen A."/>
            <person name="Palaniappan K."/>
            <person name="Land M."/>
            <person name="Hauser L."/>
            <person name="Chang Y.J."/>
            <person name="Jeffries C.D."/>
            <person name="Bristow J."/>
            <person name="Eisen J.A."/>
            <person name="Markowitz V."/>
            <person name="Hugenholtz P."/>
            <person name="Kyrpides N.C."/>
            <person name="Klenk H.P."/>
        </authorList>
    </citation>
    <scope>NUCLEOTIDE SEQUENCE [LARGE SCALE GENOMIC DNA]</scope>
    <source>
        <strain evidence="6">DSM 44728 / CIP 108903 / NRRL B-16338 / NBRC 102104 / LLR-40K-21</strain>
    </source>
</reference>
<dbReference type="InterPro" id="IPR036390">
    <property type="entry name" value="WH_DNA-bd_sf"/>
</dbReference>
<keyword evidence="1" id="KW-0805">Transcription regulation</keyword>
<dbReference type="PANTHER" id="PTHR42756">
    <property type="entry name" value="TRANSCRIPTIONAL REGULATOR, MARR"/>
    <property type="match status" value="1"/>
</dbReference>
<accession>D3Q302</accession>
<dbReference type="STRING" id="446470.Snas_0254"/>
<dbReference type="InterPro" id="IPR036388">
    <property type="entry name" value="WH-like_DNA-bd_sf"/>
</dbReference>
<keyword evidence="3" id="KW-0804">Transcription</keyword>
<evidence type="ECO:0000256" key="1">
    <source>
        <dbReference type="ARBA" id="ARBA00023015"/>
    </source>
</evidence>
<feature type="domain" description="HTH marR-type" evidence="4">
    <location>
        <begin position="23"/>
        <end position="158"/>
    </location>
</feature>
<dbReference type="PROSITE" id="PS50995">
    <property type="entry name" value="HTH_MARR_2"/>
    <property type="match status" value="1"/>
</dbReference>
<dbReference type="PRINTS" id="PR00598">
    <property type="entry name" value="HTHMARR"/>
</dbReference>
<dbReference type="Gene3D" id="1.10.10.10">
    <property type="entry name" value="Winged helix-like DNA-binding domain superfamily/Winged helix DNA-binding domain"/>
    <property type="match status" value="1"/>
</dbReference>
<dbReference type="GO" id="GO:0003700">
    <property type="term" value="F:DNA-binding transcription factor activity"/>
    <property type="evidence" value="ECO:0007669"/>
    <property type="project" value="InterPro"/>
</dbReference>
<dbReference type="SMART" id="SM00347">
    <property type="entry name" value="HTH_MARR"/>
    <property type="match status" value="1"/>
</dbReference>
<dbReference type="KEGG" id="sna:Snas_0254"/>
<dbReference type="SUPFAM" id="SSF46785">
    <property type="entry name" value="Winged helix' DNA-binding domain"/>
    <property type="match status" value="1"/>
</dbReference>
<dbReference type="InterPro" id="IPR023187">
    <property type="entry name" value="Tscrpt_reg_MarR-type_CS"/>
</dbReference>
<name>D3Q302_STANL</name>
<dbReference type="InterPro" id="IPR000835">
    <property type="entry name" value="HTH_MarR-typ"/>
</dbReference>
<protein>
    <submittedName>
        <fullName evidence="5">Transcriptional regulator, MarR family</fullName>
    </submittedName>
</protein>
<dbReference type="EMBL" id="CP001778">
    <property type="protein sequence ID" value="ADD39972.1"/>
    <property type="molecule type" value="Genomic_DNA"/>
</dbReference>
<dbReference type="Pfam" id="PF01047">
    <property type="entry name" value="MarR"/>
    <property type="match status" value="1"/>
</dbReference>
<dbReference type="PANTHER" id="PTHR42756:SF1">
    <property type="entry name" value="TRANSCRIPTIONAL REPRESSOR OF EMRAB OPERON"/>
    <property type="match status" value="1"/>
</dbReference>
<sequence length="166" mass="18755">MPDMMDEVQRLWHEVRPEADVGPMGVVGRIQRASRLLEQGHRDYFSRFDIDDGEFNVLATIRRYGPPYTVTPGKLTETSYIKAAAITNRVDRLVAKGYVTRETDPDNRRKVRVTLTSSGLDIVERAFDGHVTNEDRMLAALDGEEREQLAGLLRKLLESLGDVPKG</sequence>
<evidence type="ECO:0000313" key="6">
    <source>
        <dbReference type="Proteomes" id="UP000000844"/>
    </source>
</evidence>
<evidence type="ECO:0000256" key="2">
    <source>
        <dbReference type="ARBA" id="ARBA00023125"/>
    </source>
</evidence>
<dbReference type="AlphaFoldDB" id="D3Q302"/>
<evidence type="ECO:0000259" key="4">
    <source>
        <dbReference type="PROSITE" id="PS50995"/>
    </source>
</evidence>
<dbReference type="Proteomes" id="UP000000844">
    <property type="component" value="Chromosome"/>
</dbReference>
<keyword evidence="6" id="KW-1185">Reference proteome</keyword>
<evidence type="ECO:0000256" key="3">
    <source>
        <dbReference type="ARBA" id="ARBA00023163"/>
    </source>
</evidence>
<dbReference type="HOGENOM" id="CLU_083287_27_5_11"/>
<dbReference type="GO" id="GO:0003677">
    <property type="term" value="F:DNA binding"/>
    <property type="evidence" value="ECO:0007669"/>
    <property type="project" value="UniProtKB-KW"/>
</dbReference>
<dbReference type="OrthoDB" id="3237509at2"/>
<keyword evidence="2" id="KW-0238">DNA-binding</keyword>